<keyword evidence="6" id="KW-0812">Transmembrane</keyword>
<evidence type="ECO:0000256" key="6">
    <source>
        <dbReference type="SAM" id="Phobius"/>
    </source>
</evidence>
<accession>A0A427Y892</accession>
<evidence type="ECO:0000313" key="9">
    <source>
        <dbReference type="Proteomes" id="UP000279259"/>
    </source>
</evidence>
<name>A0A427Y892_9TREE</name>
<keyword evidence="5" id="KW-0560">Oxidoreductase</keyword>
<sequence length="513" mass="56312">MSNPSQSIIILGAGVFGLSTALHLARRGYKDVLVLDRQPYDQNLYAPDKGCDGASADINKVFRTTYGDRKIYQDLALRCLSIWGSWTRSLQSSDPALLPPGLSPTDEILSESGFMRVGQGKAMSAFHQSCLDGVEADGRRGRVFVLNDEADLQRARAADTLADADDEVEDMHWSDKLSRFNGLMEGDIHGFLDMDAGFTRADKACQWALHLCKQAGVKFILHPVQGCFDGFIESGCVLNQRVLGVSTKDGVEHRADKVIVACGGWTPSIVPATASLLETTGGSVAYVDLPPERTDLWDKFGPDQFCTWSFQSSEGTGMGGFGRLPLLHNTGRLKFGYRAKKYTNYEDHPLTKTRLSVPKTAYSADPITNIPLEALETIKGVIRAVYPELTEIGITGFRMCWYTDSIDNHFVADYVPGTSETLFVASGGSGHGFKFLPLLGEHFLNQLEKRPDEFTPYWKWRSPVPGQGANGLEEGERGPRVLGRVPMATKEDWKFQMIGAGRVIGQDAPGNLA</sequence>
<dbReference type="PANTHER" id="PTHR10961">
    <property type="entry name" value="PEROXISOMAL SARCOSINE OXIDASE"/>
    <property type="match status" value="1"/>
</dbReference>
<proteinExistence type="inferred from homology"/>
<evidence type="ECO:0000256" key="4">
    <source>
        <dbReference type="ARBA" id="ARBA00022827"/>
    </source>
</evidence>
<comment type="caution">
    <text evidence="8">The sequence shown here is derived from an EMBL/GenBank/DDBJ whole genome shotgun (WGS) entry which is preliminary data.</text>
</comment>
<keyword evidence="6" id="KW-1133">Transmembrane helix</keyword>
<comment type="similarity">
    <text evidence="2">Belongs to the MSOX/MTOX family.</text>
</comment>
<keyword evidence="3" id="KW-0285">Flavoprotein</keyword>
<dbReference type="Gene3D" id="3.30.9.10">
    <property type="entry name" value="D-Amino Acid Oxidase, subunit A, domain 2"/>
    <property type="match status" value="1"/>
</dbReference>
<evidence type="ECO:0000256" key="3">
    <source>
        <dbReference type="ARBA" id="ARBA00022630"/>
    </source>
</evidence>
<dbReference type="Pfam" id="PF01266">
    <property type="entry name" value="DAO"/>
    <property type="match status" value="1"/>
</dbReference>
<protein>
    <recommendedName>
        <fullName evidence="7">FAD dependent oxidoreductase domain-containing protein</fullName>
    </recommendedName>
</protein>
<dbReference type="Proteomes" id="UP000279259">
    <property type="component" value="Unassembled WGS sequence"/>
</dbReference>
<keyword evidence="4" id="KW-0274">FAD</keyword>
<evidence type="ECO:0000256" key="1">
    <source>
        <dbReference type="ARBA" id="ARBA00001974"/>
    </source>
</evidence>
<dbReference type="InterPro" id="IPR036188">
    <property type="entry name" value="FAD/NAD-bd_sf"/>
</dbReference>
<evidence type="ECO:0000256" key="2">
    <source>
        <dbReference type="ARBA" id="ARBA00010989"/>
    </source>
</evidence>
<dbReference type="GO" id="GO:0050660">
    <property type="term" value="F:flavin adenine dinucleotide binding"/>
    <property type="evidence" value="ECO:0007669"/>
    <property type="project" value="InterPro"/>
</dbReference>
<gene>
    <name evidence="8" type="ORF">EHS25_003192</name>
</gene>
<reference evidence="8 9" key="1">
    <citation type="submission" date="2018-11" db="EMBL/GenBank/DDBJ databases">
        <title>Genome sequence of Saitozyma podzolica DSM 27192.</title>
        <authorList>
            <person name="Aliyu H."/>
            <person name="Gorte O."/>
            <person name="Ochsenreither K."/>
        </authorList>
    </citation>
    <scope>NUCLEOTIDE SEQUENCE [LARGE SCALE GENOMIC DNA]</scope>
    <source>
        <strain evidence="8 9">DSM 27192</strain>
    </source>
</reference>
<organism evidence="8 9">
    <name type="scientific">Saitozyma podzolica</name>
    <dbReference type="NCBI Taxonomy" id="1890683"/>
    <lineage>
        <taxon>Eukaryota</taxon>
        <taxon>Fungi</taxon>
        <taxon>Dikarya</taxon>
        <taxon>Basidiomycota</taxon>
        <taxon>Agaricomycotina</taxon>
        <taxon>Tremellomycetes</taxon>
        <taxon>Tremellales</taxon>
        <taxon>Trimorphomycetaceae</taxon>
        <taxon>Saitozyma</taxon>
    </lineage>
</organism>
<evidence type="ECO:0000313" key="8">
    <source>
        <dbReference type="EMBL" id="RSH87283.1"/>
    </source>
</evidence>
<dbReference type="GO" id="GO:0008115">
    <property type="term" value="F:sarcosine oxidase activity"/>
    <property type="evidence" value="ECO:0007669"/>
    <property type="project" value="TreeGrafter"/>
</dbReference>
<dbReference type="EMBL" id="RSCD01000017">
    <property type="protein sequence ID" value="RSH87283.1"/>
    <property type="molecule type" value="Genomic_DNA"/>
</dbReference>
<dbReference type="OrthoDB" id="2219495at2759"/>
<dbReference type="PANTHER" id="PTHR10961:SF15">
    <property type="entry name" value="FAD DEPENDENT OXIDOREDUCTASE DOMAIN-CONTAINING PROTEIN"/>
    <property type="match status" value="1"/>
</dbReference>
<dbReference type="AlphaFoldDB" id="A0A427Y892"/>
<evidence type="ECO:0000259" key="7">
    <source>
        <dbReference type="Pfam" id="PF01266"/>
    </source>
</evidence>
<feature type="transmembrane region" description="Helical" evidence="6">
    <location>
        <begin position="6"/>
        <end position="25"/>
    </location>
</feature>
<dbReference type="Gene3D" id="3.50.50.60">
    <property type="entry name" value="FAD/NAD(P)-binding domain"/>
    <property type="match status" value="1"/>
</dbReference>
<dbReference type="STRING" id="1890683.A0A427Y892"/>
<dbReference type="InterPro" id="IPR006076">
    <property type="entry name" value="FAD-dep_OxRdtase"/>
</dbReference>
<dbReference type="SUPFAM" id="SSF51905">
    <property type="entry name" value="FAD/NAD(P)-binding domain"/>
    <property type="match status" value="1"/>
</dbReference>
<comment type="cofactor">
    <cofactor evidence="1">
        <name>FAD</name>
        <dbReference type="ChEBI" id="CHEBI:57692"/>
    </cofactor>
</comment>
<keyword evidence="9" id="KW-1185">Reference proteome</keyword>
<evidence type="ECO:0000256" key="5">
    <source>
        <dbReference type="ARBA" id="ARBA00023002"/>
    </source>
</evidence>
<keyword evidence="6" id="KW-0472">Membrane</keyword>
<feature type="domain" description="FAD dependent oxidoreductase" evidence="7">
    <location>
        <begin position="8"/>
        <end position="442"/>
    </location>
</feature>
<dbReference type="InterPro" id="IPR045170">
    <property type="entry name" value="MTOX"/>
</dbReference>